<comment type="caution">
    <text evidence="2">The sequence shown here is derived from an EMBL/GenBank/DDBJ whole genome shotgun (WGS) entry which is preliminary data.</text>
</comment>
<dbReference type="EMBL" id="SNYK01000003">
    <property type="protein sequence ID" value="TDQ38956.1"/>
    <property type="molecule type" value="Genomic_DNA"/>
</dbReference>
<proteinExistence type="predicted"/>
<dbReference type="AlphaFoldDB" id="A0A4R6TZZ4"/>
<feature type="domain" description="GAPS4 PD-(D/E)XK nuclease" evidence="1">
    <location>
        <begin position="1"/>
        <end position="165"/>
    </location>
</feature>
<evidence type="ECO:0000259" key="1">
    <source>
        <dbReference type="Pfam" id="PF26115"/>
    </source>
</evidence>
<name>A0A4R6TZZ4_9GAMM</name>
<keyword evidence="3" id="KW-1185">Reference proteome</keyword>
<evidence type="ECO:0000313" key="3">
    <source>
        <dbReference type="Proteomes" id="UP000294575"/>
    </source>
</evidence>
<dbReference type="RefSeq" id="WP_101497733.1">
    <property type="nucleotide sequence ID" value="NZ_LNJZ01000009.1"/>
</dbReference>
<dbReference type="Pfam" id="PF26115">
    <property type="entry name" value="PDDEXK_GAPS4"/>
    <property type="match status" value="1"/>
</dbReference>
<accession>A0A4R6TZZ4</accession>
<protein>
    <recommendedName>
        <fullName evidence="1">GAPS4 PD-(D/E)XK nuclease domain-containing protein</fullName>
    </recommendedName>
</protein>
<sequence length="305" mass="34326">MGELSKTSGENGEKITEELLKLIGWSNLLKGVSIPCNKAAHDRQTHGNDFVFVYDNPLHDSRTDVVYISSKNAKNGYPKGDQSVRTMFKNHLSELDEIVSCSKISSQINQAIQAVGGRKQKKHIGLLVWMHGDRATLDKDIKPALSNIQLSLSSNCPLYLVDMARASFIKEAISHFKSSTQGQQYHFYYPKLGNVIANADERYGDLLPIELLASDLIPFRFMLGEKPSLCLYAKQAFSEESLKKLCSLAFDFADGWVQDIFIGLESYHPADDKQVKDAVLMAFRERKASIKVFCYKESVLDLLEY</sequence>
<dbReference type="Proteomes" id="UP000294575">
    <property type="component" value="Unassembled WGS sequence"/>
</dbReference>
<evidence type="ECO:0000313" key="2">
    <source>
        <dbReference type="EMBL" id="TDQ38956.1"/>
    </source>
</evidence>
<dbReference type="OrthoDB" id="2680225at2"/>
<dbReference type="InterPro" id="IPR058873">
    <property type="entry name" value="PDDEXK_GAPS4"/>
</dbReference>
<reference evidence="2 3" key="1">
    <citation type="submission" date="2019-03" db="EMBL/GenBank/DDBJ databases">
        <title>Genomic Encyclopedia of Type Strains, Phase IV (KMG-IV): sequencing the most valuable type-strain genomes for metagenomic binning, comparative biology and taxonomic classification.</title>
        <authorList>
            <person name="Goeker M."/>
        </authorList>
    </citation>
    <scope>NUCLEOTIDE SEQUENCE [LARGE SCALE GENOMIC DNA]</scope>
    <source>
        <strain evidence="2 3">DSM 28679</strain>
    </source>
</reference>
<gene>
    <name evidence="2" type="ORF">DFQ45_103123</name>
</gene>
<organism evidence="2 3">
    <name type="scientific">Thiopseudomonas denitrificans</name>
    <dbReference type="NCBI Taxonomy" id="1501432"/>
    <lineage>
        <taxon>Bacteria</taxon>
        <taxon>Pseudomonadati</taxon>
        <taxon>Pseudomonadota</taxon>
        <taxon>Gammaproteobacteria</taxon>
        <taxon>Pseudomonadales</taxon>
        <taxon>Pseudomonadaceae</taxon>
        <taxon>Thiopseudomonas</taxon>
    </lineage>
</organism>